<evidence type="ECO:0000256" key="1">
    <source>
        <dbReference type="SAM" id="Phobius"/>
    </source>
</evidence>
<dbReference type="HOGENOM" id="CLU_156570_0_0_4"/>
<dbReference type="AlphaFoldDB" id="A1K5L4"/>
<dbReference type="Proteomes" id="UP000002588">
    <property type="component" value="Chromosome"/>
</dbReference>
<reference evidence="2 3" key="1">
    <citation type="journal article" date="2006" name="Nat. Biotechnol.">
        <title>Complete genome of the mutualistic, N2-fixing grass endophyte Azoarcus sp. strain BH72.</title>
        <authorList>
            <person name="Krause A."/>
            <person name="Ramakumar A."/>
            <person name="Bartels D."/>
            <person name="Battistoni F."/>
            <person name="Bekel T."/>
            <person name="Boch J."/>
            <person name="Boehm M."/>
            <person name="Friedrich F."/>
            <person name="Hurek T."/>
            <person name="Krause L."/>
            <person name="Linke B."/>
            <person name="McHardy A.C."/>
            <person name="Sarkar A."/>
            <person name="Schneiker S."/>
            <person name="Syed A.A."/>
            <person name="Thauer R."/>
            <person name="Vorhoelter F.-J."/>
            <person name="Weidner S."/>
            <person name="Puehler A."/>
            <person name="Reinhold-Hurek B."/>
            <person name="Kaiser O."/>
            <person name="Goesmann A."/>
        </authorList>
    </citation>
    <scope>NUCLEOTIDE SEQUENCE [LARGE SCALE GENOMIC DNA]</scope>
    <source>
        <strain evidence="2 3">BH72</strain>
    </source>
</reference>
<keyword evidence="1" id="KW-1133">Transmembrane helix</keyword>
<dbReference type="STRING" id="62928.azo1502"/>
<sequence>MIGIWHTASQQFLLWLCIVTTLVFALPITFAPLRWATLMRWRLPEDTDLAVYFGRCLGCFILIVEALMLRAALDGTALVTVFEILAAIFASMVALHIVGAIQRIQPWTETVEIGLYSVLFALTLGFYPVVG</sequence>
<keyword evidence="1" id="KW-0812">Transmembrane</keyword>
<dbReference type="EMBL" id="AM406670">
    <property type="protein sequence ID" value="CAL94119.1"/>
    <property type="molecule type" value="Genomic_DNA"/>
</dbReference>
<protein>
    <submittedName>
        <fullName evidence="2">Hypothetical membrane protein</fullName>
    </submittedName>
</protein>
<evidence type="ECO:0000313" key="2">
    <source>
        <dbReference type="EMBL" id="CAL94119.1"/>
    </source>
</evidence>
<accession>A1K5L4</accession>
<dbReference type="RefSeq" id="WP_011765235.1">
    <property type="nucleotide sequence ID" value="NC_008702.1"/>
</dbReference>
<evidence type="ECO:0000313" key="3">
    <source>
        <dbReference type="Proteomes" id="UP000002588"/>
    </source>
</evidence>
<name>A1K5L4_AZOSB</name>
<gene>
    <name evidence="2" type="ordered locus">azo1502</name>
</gene>
<keyword evidence="3" id="KW-1185">Reference proteome</keyword>
<dbReference type="KEGG" id="azo:azo1502"/>
<feature type="transmembrane region" description="Helical" evidence="1">
    <location>
        <begin position="12"/>
        <end position="30"/>
    </location>
</feature>
<feature type="transmembrane region" description="Helical" evidence="1">
    <location>
        <begin position="81"/>
        <end position="101"/>
    </location>
</feature>
<feature type="transmembrane region" description="Helical" evidence="1">
    <location>
        <begin position="50"/>
        <end position="69"/>
    </location>
</feature>
<dbReference type="eggNOG" id="ENOG5032VPX">
    <property type="taxonomic scope" value="Bacteria"/>
</dbReference>
<organism evidence="2 3">
    <name type="scientific">Azoarcus sp. (strain BH72)</name>
    <dbReference type="NCBI Taxonomy" id="418699"/>
    <lineage>
        <taxon>Bacteria</taxon>
        <taxon>Pseudomonadati</taxon>
        <taxon>Pseudomonadota</taxon>
        <taxon>Betaproteobacteria</taxon>
        <taxon>Rhodocyclales</taxon>
        <taxon>Zoogloeaceae</taxon>
        <taxon>Azoarcus</taxon>
    </lineage>
</organism>
<proteinExistence type="predicted"/>
<keyword evidence="1" id="KW-0472">Membrane</keyword>
<feature type="transmembrane region" description="Helical" evidence="1">
    <location>
        <begin position="113"/>
        <end position="130"/>
    </location>
</feature>